<evidence type="ECO:0000256" key="7">
    <source>
        <dbReference type="ARBA" id="ARBA00023136"/>
    </source>
</evidence>
<organism evidence="9 10">
    <name type="scientific">Salininema proteolyticum</name>
    <dbReference type="NCBI Taxonomy" id="1607685"/>
    <lineage>
        <taxon>Bacteria</taxon>
        <taxon>Bacillati</taxon>
        <taxon>Actinomycetota</taxon>
        <taxon>Actinomycetes</taxon>
        <taxon>Glycomycetales</taxon>
        <taxon>Glycomycetaceae</taxon>
        <taxon>Salininema</taxon>
    </lineage>
</organism>
<feature type="transmembrane region" description="Helical" evidence="8">
    <location>
        <begin position="85"/>
        <end position="106"/>
    </location>
</feature>
<evidence type="ECO:0000256" key="3">
    <source>
        <dbReference type="ARBA" id="ARBA00022448"/>
    </source>
</evidence>
<comment type="subcellular location">
    <subcellularLocation>
        <location evidence="1">Cell membrane</location>
        <topology evidence="1">Multi-pass membrane protein</topology>
    </subcellularLocation>
</comment>
<evidence type="ECO:0000256" key="4">
    <source>
        <dbReference type="ARBA" id="ARBA00022475"/>
    </source>
</evidence>
<reference evidence="10" key="1">
    <citation type="journal article" date="2019" name="Int. J. Syst. Evol. Microbiol.">
        <title>The Global Catalogue of Microorganisms (GCM) 10K type strain sequencing project: providing services to taxonomists for standard genome sequencing and annotation.</title>
        <authorList>
            <consortium name="The Broad Institute Genomics Platform"/>
            <consortium name="The Broad Institute Genome Sequencing Center for Infectious Disease"/>
            <person name="Wu L."/>
            <person name="Ma J."/>
        </authorList>
    </citation>
    <scope>NUCLEOTIDE SEQUENCE [LARGE SCALE GENOMIC DNA]</scope>
    <source>
        <strain evidence="10">IBRC-M 10908</strain>
    </source>
</reference>
<evidence type="ECO:0000313" key="9">
    <source>
        <dbReference type="EMBL" id="MFC4334185.1"/>
    </source>
</evidence>
<keyword evidence="3" id="KW-0813">Transport</keyword>
<accession>A0ABV8TTU1</accession>
<evidence type="ECO:0000256" key="5">
    <source>
        <dbReference type="ARBA" id="ARBA00022692"/>
    </source>
</evidence>
<feature type="transmembrane region" description="Helical" evidence="8">
    <location>
        <begin position="173"/>
        <end position="193"/>
    </location>
</feature>
<keyword evidence="6 8" id="KW-1133">Transmembrane helix</keyword>
<comment type="caution">
    <text evidence="9">The sequence shown here is derived from an EMBL/GenBank/DDBJ whole genome shotgun (WGS) entry which is preliminary data.</text>
</comment>
<dbReference type="PANTHER" id="PTHR30472:SF67">
    <property type="entry name" value="PERMEASE OF ABC TRANSPORTER-RELATED"/>
    <property type="match status" value="1"/>
</dbReference>
<sequence length="358" mass="36290">MTATAERARAEAADLPRRRRRPVLFLAALAAALSASLPVATGLGPVSVPAETVTRIIANGLFGFGEADWAPSAENIVWKLRVPRVLLGAFVGAALSLAGAAVQALARNPLADPYLLGISSGASAGAAAALLFGFGSGAGVFALTGSAFLGAVTAVALVFAAARARGPLDGGRLVFAGIAVGFALTALTNFLVFTSDSRDGARAVLFWTLGSLTRARWESVPIAAIAAAGALAVLFLWARKLDAIAIGDETALSLGTDPSRFRAAAALVIALAVAAAVAVSGAIGFVGLVVPHLARRVVGSAHRLVLPASALLGALLIVWADALARTAFAPRELPLGVLTAMLGTPLLIVLVRRLHRNA</sequence>
<dbReference type="RefSeq" id="WP_380617922.1">
    <property type="nucleotide sequence ID" value="NZ_JBHSDK010000003.1"/>
</dbReference>
<feature type="transmembrane region" description="Helical" evidence="8">
    <location>
        <begin position="335"/>
        <end position="355"/>
    </location>
</feature>
<feature type="transmembrane region" description="Helical" evidence="8">
    <location>
        <begin position="113"/>
        <end position="134"/>
    </location>
</feature>
<evidence type="ECO:0000256" key="1">
    <source>
        <dbReference type="ARBA" id="ARBA00004651"/>
    </source>
</evidence>
<feature type="transmembrane region" description="Helical" evidence="8">
    <location>
        <begin position="304"/>
        <end position="323"/>
    </location>
</feature>
<evidence type="ECO:0000256" key="6">
    <source>
        <dbReference type="ARBA" id="ARBA00022989"/>
    </source>
</evidence>
<dbReference type="Pfam" id="PF01032">
    <property type="entry name" value="FecCD"/>
    <property type="match status" value="1"/>
</dbReference>
<comment type="similarity">
    <text evidence="2">Belongs to the binding-protein-dependent transport system permease family. FecCD subfamily.</text>
</comment>
<evidence type="ECO:0000313" key="10">
    <source>
        <dbReference type="Proteomes" id="UP001595823"/>
    </source>
</evidence>
<keyword evidence="4" id="KW-1003">Cell membrane</keyword>
<name>A0ABV8TTU1_9ACTN</name>
<dbReference type="PANTHER" id="PTHR30472">
    <property type="entry name" value="FERRIC ENTEROBACTIN TRANSPORT SYSTEM PERMEASE PROTEIN"/>
    <property type="match status" value="1"/>
</dbReference>
<keyword evidence="5 8" id="KW-0812">Transmembrane</keyword>
<gene>
    <name evidence="9" type="ORF">ACFPET_03135</name>
</gene>
<dbReference type="InterPro" id="IPR000522">
    <property type="entry name" value="ABC_transptr_permease_BtuC"/>
</dbReference>
<dbReference type="SUPFAM" id="SSF81345">
    <property type="entry name" value="ABC transporter involved in vitamin B12 uptake, BtuC"/>
    <property type="match status" value="1"/>
</dbReference>
<dbReference type="Gene3D" id="1.10.3470.10">
    <property type="entry name" value="ABC transporter involved in vitamin B12 uptake, BtuC"/>
    <property type="match status" value="1"/>
</dbReference>
<dbReference type="EMBL" id="JBHSDK010000003">
    <property type="protein sequence ID" value="MFC4334185.1"/>
    <property type="molecule type" value="Genomic_DNA"/>
</dbReference>
<dbReference type="CDD" id="cd06550">
    <property type="entry name" value="TM_ABC_iron-siderophores_like"/>
    <property type="match status" value="1"/>
</dbReference>
<evidence type="ECO:0000256" key="8">
    <source>
        <dbReference type="SAM" id="Phobius"/>
    </source>
</evidence>
<dbReference type="InterPro" id="IPR037294">
    <property type="entry name" value="ABC_BtuC-like"/>
</dbReference>
<evidence type="ECO:0000256" key="2">
    <source>
        <dbReference type="ARBA" id="ARBA00007935"/>
    </source>
</evidence>
<feature type="transmembrane region" description="Helical" evidence="8">
    <location>
        <begin position="140"/>
        <end position="161"/>
    </location>
</feature>
<keyword evidence="10" id="KW-1185">Reference proteome</keyword>
<proteinExistence type="inferred from homology"/>
<dbReference type="Proteomes" id="UP001595823">
    <property type="component" value="Unassembled WGS sequence"/>
</dbReference>
<feature type="transmembrane region" description="Helical" evidence="8">
    <location>
        <begin position="219"/>
        <end position="238"/>
    </location>
</feature>
<keyword evidence="7 8" id="KW-0472">Membrane</keyword>
<protein>
    <submittedName>
        <fullName evidence="9">FecCD family ABC transporter permease</fullName>
    </submittedName>
</protein>
<feature type="transmembrane region" description="Helical" evidence="8">
    <location>
        <begin position="263"/>
        <end position="292"/>
    </location>
</feature>